<evidence type="ECO:0000313" key="5">
    <source>
        <dbReference type="EMBL" id="THW77425.1"/>
    </source>
</evidence>
<keyword evidence="2" id="KW-0521">NADP</keyword>
<proteinExistence type="inferred from homology"/>
<dbReference type="PRINTS" id="PR00080">
    <property type="entry name" value="SDRFAMILY"/>
</dbReference>
<dbReference type="SUPFAM" id="SSF51735">
    <property type="entry name" value="NAD(P)-binding Rossmann-fold domains"/>
    <property type="match status" value="1"/>
</dbReference>
<dbReference type="Pfam" id="PF00106">
    <property type="entry name" value="adh_short"/>
    <property type="match status" value="1"/>
</dbReference>
<evidence type="ECO:0000256" key="3">
    <source>
        <dbReference type="ARBA" id="ARBA00023002"/>
    </source>
</evidence>
<name>A0A4S9ADB2_AURPU</name>
<gene>
    <name evidence="5" type="ORF">D6D19_02255</name>
</gene>
<dbReference type="InterPro" id="IPR020904">
    <property type="entry name" value="Sc_DH/Rdtase_CS"/>
</dbReference>
<dbReference type="InterPro" id="IPR002347">
    <property type="entry name" value="SDR_fam"/>
</dbReference>
<accession>A0A4S9ADB2</accession>
<evidence type="ECO:0000256" key="1">
    <source>
        <dbReference type="ARBA" id="ARBA00006484"/>
    </source>
</evidence>
<evidence type="ECO:0000256" key="2">
    <source>
        <dbReference type="ARBA" id="ARBA00022857"/>
    </source>
</evidence>
<dbReference type="InterPro" id="IPR052178">
    <property type="entry name" value="Sec_Metab_Biosynth_SDR"/>
</dbReference>
<sequence>MTSIMDTSTPINPSDLFSAKGLTVVITGGGSGIGLAFATSLAGSGAEKVYLLGRRVKNLEDAAKSINPDIIVPIQCDVTDQSSVDAAVKQIEKQSSHIDVLINNAGVLGPDHKGISDAQSIQELQEIMKRDWSGWDTSFQTNTSAIVSVSAAFLHLLDAGNKKRGWATGRREVQERVEGGDSSDPRSSQIITVASIASFNRFVTAGLAYSATKAGAAMLGKALATLLAPFNIRSNIIAPGRECIHADMVAIWWTNMASGFPSDMTAGDTGSFPVTQIPASRSGSYEDMASMILFLVGKSGAYHNGNVQVIDGGRLSMMPSTY</sequence>
<evidence type="ECO:0000313" key="6">
    <source>
        <dbReference type="Proteomes" id="UP000308802"/>
    </source>
</evidence>
<dbReference type="Proteomes" id="UP000308802">
    <property type="component" value="Unassembled WGS sequence"/>
</dbReference>
<dbReference type="EMBL" id="QZAO01000040">
    <property type="protein sequence ID" value="THW77425.1"/>
    <property type="molecule type" value="Genomic_DNA"/>
</dbReference>
<dbReference type="Pfam" id="PF13561">
    <property type="entry name" value="adh_short_C2"/>
    <property type="match status" value="1"/>
</dbReference>
<dbReference type="PANTHER" id="PTHR43618:SF18">
    <property type="entry name" value="SHORT CHAIN DEHYDROGENASE_REDUCTASE FAMILY (AFU_ORTHOLOGUE AFUA_5G12480)"/>
    <property type="match status" value="1"/>
</dbReference>
<dbReference type="Gene3D" id="3.40.50.720">
    <property type="entry name" value="NAD(P)-binding Rossmann-like Domain"/>
    <property type="match status" value="1"/>
</dbReference>
<dbReference type="PRINTS" id="PR00081">
    <property type="entry name" value="GDHRDH"/>
</dbReference>
<reference evidence="5 6" key="1">
    <citation type="submission" date="2018-10" db="EMBL/GenBank/DDBJ databases">
        <title>Fifty Aureobasidium pullulans genomes reveal a recombining polyextremotolerant generalist.</title>
        <authorList>
            <person name="Gostincar C."/>
            <person name="Turk M."/>
            <person name="Zajc J."/>
            <person name="Gunde-Cimerman N."/>
        </authorList>
    </citation>
    <scope>NUCLEOTIDE SEQUENCE [LARGE SCALE GENOMIC DNA]</scope>
    <source>
        <strain evidence="5 6">EXF-10659</strain>
    </source>
</reference>
<comment type="similarity">
    <text evidence="1 4">Belongs to the short-chain dehydrogenases/reductases (SDR) family.</text>
</comment>
<comment type="caution">
    <text evidence="5">The sequence shown here is derived from an EMBL/GenBank/DDBJ whole genome shotgun (WGS) entry which is preliminary data.</text>
</comment>
<evidence type="ECO:0000256" key="4">
    <source>
        <dbReference type="RuleBase" id="RU000363"/>
    </source>
</evidence>
<dbReference type="PANTHER" id="PTHR43618">
    <property type="entry name" value="7-ALPHA-HYDROXYSTEROID DEHYDROGENASE"/>
    <property type="match status" value="1"/>
</dbReference>
<organism evidence="5 6">
    <name type="scientific">Aureobasidium pullulans</name>
    <name type="common">Black yeast</name>
    <name type="synonym">Pullularia pullulans</name>
    <dbReference type="NCBI Taxonomy" id="5580"/>
    <lineage>
        <taxon>Eukaryota</taxon>
        <taxon>Fungi</taxon>
        <taxon>Dikarya</taxon>
        <taxon>Ascomycota</taxon>
        <taxon>Pezizomycotina</taxon>
        <taxon>Dothideomycetes</taxon>
        <taxon>Dothideomycetidae</taxon>
        <taxon>Dothideales</taxon>
        <taxon>Saccotheciaceae</taxon>
        <taxon>Aureobasidium</taxon>
    </lineage>
</organism>
<dbReference type="InterPro" id="IPR036291">
    <property type="entry name" value="NAD(P)-bd_dom_sf"/>
</dbReference>
<dbReference type="CDD" id="cd05233">
    <property type="entry name" value="SDR_c"/>
    <property type="match status" value="1"/>
</dbReference>
<dbReference type="AlphaFoldDB" id="A0A4S9ADB2"/>
<dbReference type="GO" id="GO:0016491">
    <property type="term" value="F:oxidoreductase activity"/>
    <property type="evidence" value="ECO:0007669"/>
    <property type="project" value="UniProtKB-KW"/>
</dbReference>
<protein>
    <submittedName>
        <fullName evidence="5">NAD(P)-binding protein</fullName>
    </submittedName>
</protein>
<dbReference type="PROSITE" id="PS00061">
    <property type="entry name" value="ADH_SHORT"/>
    <property type="match status" value="1"/>
</dbReference>
<keyword evidence="3" id="KW-0560">Oxidoreductase</keyword>